<dbReference type="EMBL" id="LR798326">
    <property type="protein sequence ID" value="CAB5224197.1"/>
    <property type="molecule type" value="Genomic_DNA"/>
</dbReference>
<dbReference type="Pfam" id="PF13455">
    <property type="entry name" value="MUG113"/>
    <property type="match status" value="1"/>
</dbReference>
<sequence>MYKGKITDDERYVMYSHFSKPSLIRQIFSNIENSKINRKVFDEIHTNYIKQVSELKTEIDNLKEFIDLLKEEINEYTKDKVFKKEIIDKKTYIIKDCNTGLYKIGISNQPLKREKTLQSEKPNIKIIKIFDKNIEKELHIKYKDFRLRGEWFILNNIQIKYICTHY</sequence>
<name>A0A6J7X9Z5_9CAUD</name>
<keyword evidence="1" id="KW-0175">Coiled coil</keyword>
<evidence type="ECO:0000259" key="2">
    <source>
        <dbReference type="SMART" id="SM00974"/>
    </source>
</evidence>
<reference evidence="3" key="1">
    <citation type="submission" date="2020-05" db="EMBL/GenBank/DDBJ databases">
        <authorList>
            <person name="Chiriac C."/>
            <person name="Salcher M."/>
            <person name="Ghai R."/>
            <person name="Kavagutti S V."/>
        </authorList>
    </citation>
    <scope>NUCLEOTIDE SEQUENCE</scope>
</reference>
<protein>
    <submittedName>
        <fullName evidence="3">Meiotically up-regulated gene 113</fullName>
    </submittedName>
</protein>
<evidence type="ECO:0000256" key="1">
    <source>
        <dbReference type="SAM" id="Coils"/>
    </source>
</evidence>
<dbReference type="SMART" id="SM00974">
    <property type="entry name" value="T5orf172"/>
    <property type="match status" value="1"/>
</dbReference>
<dbReference type="InterPro" id="IPR018306">
    <property type="entry name" value="Phage_T5_Orf172_DNA-bd"/>
</dbReference>
<feature type="coiled-coil region" evidence="1">
    <location>
        <begin position="52"/>
        <end position="79"/>
    </location>
</feature>
<evidence type="ECO:0000313" key="3">
    <source>
        <dbReference type="EMBL" id="CAB5224197.1"/>
    </source>
</evidence>
<feature type="domain" description="Bacteriophage T5 Orf172 DNA-binding" evidence="2">
    <location>
        <begin position="96"/>
        <end position="166"/>
    </location>
</feature>
<accession>A0A6J7X9Z5</accession>
<proteinExistence type="predicted"/>
<gene>
    <name evidence="3" type="ORF">UFOVP387_40</name>
</gene>
<organism evidence="3">
    <name type="scientific">uncultured Caudovirales phage</name>
    <dbReference type="NCBI Taxonomy" id="2100421"/>
    <lineage>
        <taxon>Viruses</taxon>
        <taxon>Duplodnaviria</taxon>
        <taxon>Heunggongvirae</taxon>
        <taxon>Uroviricota</taxon>
        <taxon>Caudoviricetes</taxon>
        <taxon>Peduoviridae</taxon>
        <taxon>Maltschvirus</taxon>
        <taxon>Maltschvirus maltsch</taxon>
    </lineage>
</organism>